<evidence type="ECO:0000256" key="2">
    <source>
        <dbReference type="ARBA" id="ARBA00006496"/>
    </source>
</evidence>
<evidence type="ECO:0000313" key="11">
    <source>
        <dbReference type="Proteomes" id="UP001431209"/>
    </source>
</evidence>
<dbReference type="GO" id="GO:0005886">
    <property type="term" value="C:plasma membrane"/>
    <property type="evidence" value="ECO:0007669"/>
    <property type="project" value="TreeGrafter"/>
</dbReference>
<name>A0AAW2ZEG7_9EUKA</name>
<dbReference type="InterPro" id="IPR057089">
    <property type="entry name" value="C2_TIP"/>
</dbReference>
<keyword evidence="11" id="KW-1185">Reference proteome</keyword>
<dbReference type="AlphaFoldDB" id="A0AAW2ZEG7"/>
<evidence type="ECO:0000256" key="1">
    <source>
        <dbReference type="ARBA" id="ARBA00004479"/>
    </source>
</evidence>
<comment type="caution">
    <text evidence="10">The sequence shown here is derived from an EMBL/GenBank/DDBJ whole genome shotgun (WGS) entry which is preliminary data.</text>
</comment>
<keyword evidence="7" id="KW-0325">Glycoprotein</keyword>
<evidence type="ECO:0000259" key="9">
    <source>
        <dbReference type="Pfam" id="PF23122"/>
    </source>
</evidence>
<accession>A0AAW2ZEG7</accession>
<comment type="subcellular location">
    <subcellularLocation>
        <location evidence="1">Membrane</location>
        <topology evidence="1">Single-pass type I membrane protein</topology>
    </subcellularLocation>
</comment>
<sequence length="667" mass="74374">MLNWTGGWFAGAAIAIIFISYEVSSMTVFPPSLSNAPKSLFREDRFYDVTSYVALDNIDGVIAALGDFNNDKFQDIFIIGCGGTCVKTYVWNTKTWSFQNLPSAQINVTSATITNVVASDFNFDGKLDVMVTVKTTLPSDPVQRYNSTIYAGDFNSLRFLLQVPQQSIEQLLLVDQNGDTRVDLFGVNADTKERMFWINTAKQVTDVDKTGMSFELLTLNNTNPDTKGLAPYSTMYADVNGDCRPDLIIMSCSDPSCIEPKLEIWINQDKTGYELQTVLTLDKGSGRPTMSDMNMDGTLDLIIPVCYPANTCSQVNQIVIYYNIQPERSTGELCSASEYTFVDDKKSTFSLGTSYLPNYQNDKDPTVTLPNTIRVGDYDLDGYPDLILTVVDLSSPNSPNARVELVRNIACSDSTEKSQPCTDRTLTKRTFDNTVTFALTPSEWDGKNLTFALQGFLLDIDEKGKMDLIITRSSNNNNQSTITNKAYYNNLYTDGYFLKTIGLSGTIQDVNDRPYGVNMPGICYKFYITDMVGNYKIRAATQLTQTTHMSLQTPYHMFGLGRTNGYIEEFYLGKSSVTSGNSMWKMWSALMPNSQLVAIPSPAYDTDGWTVELFVDPSTQSIWVAVAVVGTLLLLGVPIIILYRYEAILDQREKRDKAHLISNVFIG</sequence>
<evidence type="ECO:0000256" key="3">
    <source>
        <dbReference type="ARBA" id="ARBA00022692"/>
    </source>
</evidence>
<dbReference type="Proteomes" id="UP001431209">
    <property type="component" value="Unassembled WGS sequence"/>
</dbReference>
<organism evidence="10 11">
    <name type="scientific">Acrasis kona</name>
    <dbReference type="NCBI Taxonomy" id="1008807"/>
    <lineage>
        <taxon>Eukaryota</taxon>
        <taxon>Discoba</taxon>
        <taxon>Heterolobosea</taxon>
        <taxon>Tetramitia</taxon>
        <taxon>Eutetramitia</taxon>
        <taxon>Acrasidae</taxon>
        <taxon>Acrasis</taxon>
    </lineage>
</organism>
<gene>
    <name evidence="10" type="ORF">AKO1_015330</name>
</gene>
<dbReference type="Pfam" id="PF23122">
    <property type="entry name" value="C2_ITFG1"/>
    <property type="match status" value="1"/>
</dbReference>
<dbReference type="InterPro" id="IPR024881">
    <property type="entry name" value="Tip"/>
</dbReference>
<evidence type="ECO:0000256" key="7">
    <source>
        <dbReference type="ARBA" id="ARBA00023180"/>
    </source>
</evidence>
<evidence type="ECO:0000256" key="6">
    <source>
        <dbReference type="ARBA" id="ARBA00023136"/>
    </source>
</evidence>
<protein>
    <recommendedName>
        <fullName evidence="9">T-cell immunomodulatory protein TIP C2 domain-containing protein</fullName>
    </recommendedName>
</protein>
<dbReference type="EMBL" id="JAOPGA020001415">
    <property type="protein sequence ID" value="KAL0488208.1"/>
    <property type="molecule type" value="Genomic_DNA"/>
</dbReference>
<comment type="similarity">
    <text evidence="2">Belongs to the TIP family.</text>
</comment>
<dbReference type="SUPFAM" id="SSF69318">
    <property type="entry name" value="Integrin alpha N-terminal domain"/>
    <property type="match status" value="2"/>
</dbReference>
<keyword evidence="4" id="KW-0732">Signal</keyword>
<evidence type="ECO:0000313" key="10">
    <source>
        <dbReference type="EMBL" id="KAL0488208.1"/>
    </source>
</evidence>
<reference evidence="10 11" key="1">
    <citation type="submission" date="2024-03" db="EMBL/GenBank/DDBJ databases">
        <title>The Acrasis kona genome and developmental transcriptomes reveal deep origins of eukaryotic multicellular pathways.</title>
        <authorList>
            <person name="Sheikh S."/>
            <person name="Fu C.-J."/>
            <person name="Brown M.W."/>
            <person name="Baldauf S.L."/>
        </authorList>
    </citation>
    <scope>NUCLEOTIDE SEQUENCE [LARGE SCALE GENOMIC DNA]</scope>
    <source>
        <strain evidence="10 11">ATCC MYA-3509</strain>
    </source>
</reference>
<proteinExistence type="inferred from homology"/>
<dbReference type="Pfam" id="PF13517">
    <property type="entry name" value="FG-GAP_3"/>
    <property type="match status" value="1"/>
</dbReference>
<keyword evidence="6 8" id="KW-0472">Membrane</keyword>
<dbReference type="PANTHER" id="PTHR13412:SF0">
    <property type="entry name" value="T-CELL IMMUNOMODULATORY PROTEIN"/>
    <property type="match status" value="1"/>
</dbReference>
<dbReference type="PANTHER" id="PTHR13412">
    <property type="entry name" value="T-CELL IMMUNOMODULATORY PROTEIN HOMOLOG"/>
    <property type="match status" value="1"/>
</dbReference>
<evidence type="ECO:0000256" key="8">
    <source>
        <dbReference type="SAM" id="Phobius"/>
    </source>
</evidence>
<feature type="domain" description="T-cell immunomodulatory protein TIP C2" evidence="9">
    <location>
        <begin position="514"/>
        <end position="614"/>
    </location>
</feature>
<keyword evidence="3 8" id="KW-0812">Transmembrane</keyword>
<evidence type="ECO:0000256" key="5">
    <source>
        <dbReference type="ARBA" id="ARBA00022989"/>
    </source>
</evidence>
<dbReference type="InterPro" id="IPR028994">
    <property type="entry name" value="Integrin_alpha_N"/>
</dbReference>
<dbReference type="InterPro" id="IPR013517">
    <property type="entry name" value="FG-GAP"/>
</dbReference>
<feature type="transmembrane region" description="Helical" evidence="8">
    <location>
        <begin position="622"/>
        <end position="645"/>
    </location>
</feature>
<keyword evidence="5 8" id="KW-1133">Transmembrane helix</keyword>
<dbReference type="Gene3D" id="2.130.10.130">
    <property type="entry name" value="Integrin alpha, N-terminal"/>
    <property type="match status" value="2"/>
</dbReference>
<evidence type="ECO:0000256" key="4">
    <source>
        <dbReference type="ARBA" id="ARBA00022729"/>
    </source>
</evidence>